<accession>A0ABY7KIN1</accession>
<name>A0ABY7KIN1_9ACTN</name>
<protein>
    <submittedName>
        <fullName evidence="2">WhiB family transcriptional regulator</fullName>
    </submittedName>
</protein>
<dbReference type="Pfam" id="PF02467">
    <property type="entry name" value="Whib"/>
    <property type="match status" value="1"/>
</dbReference>
<gene>
    <name evidence="2" type="ORF">STRCI_005817</name>
</gene>
<proteinExistence type="predicted"/>
<dbReference type="Proteomes" id="UP001164439">
    <property type="component" value="Chromosome"/>
</dbReference>
<sequence>MPKPTSVPAAVVRRSPSSLLRLPFGASPVDEEGRARAACTGLDTQIFFARPSELDQQPNKGERSALAVCAVCPAAVRAVCLERDLAQSELTRINGVFGGVRQEERRQMFRARQTAGNGGAA</sequence>
<evidence type="ECO:0000259" key="1">
    <source>
        <dbReference type="PROSITE" id="PS51674"/>
    </source>
</evidence>
<dbReference type="PROSITE" id="PS51674">
    <property type="entry name" value="4FE4S_WBL"/>
    <property type="match status" value="1"/>
</dbReference>
<organism evidence="2 3">
    <name type="scientific">Streptomyces cinnabarinus</name>
    <dbReference type="NCBI Taxonomy" id="67287"/>
    <lineage>
        <taxon>Bacteria</taxon>
        <taxon>Bacillati</taxon>
        <taxon>Actinomycetota</taxon>
        <taxon>Actinomycetes</taxon>
        <taxon>Kitasatosporales</taxon>
        <taxon>Streptomycetaceae</taxon>
        <taxon>Streptomyces</taxon>
    </lineage>
</organism>
<dbReference type="RefSeq" id="WP_269661908.1">
    <property type="nucleotide sequence ID" value="NZ_CP114413.1"/>
</dbReference>
<keyword evidence="3" id="KW-1185">Reference proteome</keyword>
<dbReference type="EMBL" id="CP114413">
    <property type="protein sequence ID" value="WAZ24403.1"/>
    <property type="molecule type" value="Genomic_DNA"/>
</dbReference>
<evidence type="ECO:0000313" key="3">
    <source>
        <dbReference type="Proteomes" id="UP001164439"/>
    </source>
</evidence>
<evidence type="ECO:0000313" key="2">
    <source>
        <dbReference type="EMBL" id="WAZ24403.1"/>
    </source>
</evidence>
<reference evidence="2" key="1">
    <citation type="submission" date="2022-12" db="EMBL/GenBank/DDBJ databases">
        <authorList>
            <person name="Ruckert C."/>
            <person name="Busche T."/>
            <person name="Kalinowski J."/>
            <person name="Wittmann C."/>
        </authorList>
    </citation>
    <scope>NUCLEOTIDE SEQUENCE</scope>
    <source>
        <strain evidence="2">DSM 40467</strain>
    </source>
</reference>
<feature type="domain" description="4Fe-4S Wbl-type" evidence="1">
    <location>
        <begin position="38"/>
        <end position="107"/>
    </location>
</feature>
<dbReference type="InterPro" id="IPR034768">
    <property type="entry name" value="4FE4S_WBL"/>
</dbReference>